<dbReference type="KEGG" id="vmo:VMUT_1534"/>
<proteinExistence type="predicted"/>
<dbReference type="STRING" id="985053.VMUT_1534"/>
<dbReference type="EMBL" id="CP002529">
    <property type="protein sequence ID" value="ADY01738.1"/>
    <property type="molecule type" value="Genomic_DNA"/>
</dbReference>
<keyword evidence="2" id="KW-1185">Reference proteome</keyword>
<dbReference type="HOGENOM" id="CLU_1122681_0_0_2"/>
<reference evidence="1 2" key="1">
    <citation type="journal article" date="2011" name="J. Bacteriol.">
        <title>Complete genome sequence of 'Vulcanisaeta moutnovskia' strain 768-28, a novel member of the hyperthermophilic crenarchaeal genus vulcanisaeta.</title>
        <authorList>
            <person name="Gumerov V.M."/>
            <person name="Mardanov A.V."/>
            <person name="Beletsky A.V."/>
            <person name="Prokofeva M.I."/>
            <person name="Bonch-Osmolovskaya E.A."/>
            <person name="Ravin N.V."/>
            <person name="Skryabin K.G."/>
        </authorList>
    </citation>
    <scope>NUCLEOTIDE SEQUENCE [LARGE SCALE GENOMIC DNA]</scope>
    <source>
        <strain evidence="1 2">768-28</strain>
    </source>
</reference>
<gene>
    <name evidence="1" type="ordered locus">VMUT_1534</name>
</gene>
<dbReference type="RefSeq" id="WP_013604900.1">
    <property type="nucleotide sequence ID" value="NC_015151.1"/>
</dbReference>
<evidence type="ECO:0000313" key="2">
    <source>
        <dbReference type="Proteomes" id="UP000007485"/>
    </source>
</evidence>
<dbReference type="Proteomes" id="UP000007485">
    <property type="component" value="Chromosome"/>
</dbReference>
<sequence length="247" mass="27423">MVIIEAGSTINKDLFLVVSKYGPLEQQLHNKLLNTGLKVSVVNTRDEEVKPQPGKAVLLLDDVFESLIMASLFNETLNPRLIYEMAIDRALLFKELNKLGYSTPNFSVALNPNVVAKVVRGIGRTYMATPTPALGLDGAVTTWEGGKSVAEHRMYMENPLARISILMKAPDKVLNTQVIGNHCINCNNLGDMLLRLTRSLNCIICTYIVGIYGNEPQILGIDPRIELTIENLDYVVSAIMGWYNGEW</sequence>
<dbReference type="eggNOG" id="arCOG04019">
    <property type="taxonomic scope" value="Archaea"/>
</dbReference>
<name>F0QTM5_VULM7</name>
<organism evidence="1 2">
    <name type="scientific">Vulcanisaeta moutnovskia (strain 768-28)</name>
    <dbReference type="NCBI Taxonomy" id="985053"/>
    <lineage>
        <taxon>Archaea</taxon>
        <taxon>Thermoproteota</taxon>
        <taxon>Thermoprotei</taxon>
        <taxon>Thermoproteales</taxon>
        <taxon>Thermoproteaceae</taxon>
        <taxon>Vulcanisaeta</taxon>
    </lineage>
</organism>
<accession>F0QTM5</accession>
<protein>
    <submittedName>
        <fullName evidence="1">Uncharacterized protein</fullName>
    </submittedName>
</protein>
<dbReference type="GeneID" id="10289186"/>
<evidence type="ECO:0000313" key="1">
    <source>
        <dbReference type="EMBL" id="ADY01738.1"/>
    </source>
</evidence>
<dbReference type="AlphaFoldDB" id="F0QTM5"/>